<dbReference type="AlphaFoldDB" id="A0AAV7Q379"/>
<dbReference type="EMBL" id="JANPWB010000011">
    <property type="protein sequence ID" value="KAJ1132470.1"/>
    <property type="molecule type" value="Genomic_DNA"/>
</dbReference>
<accession>A0AAV7Q379</accession>
<comment type="caution">
    <text evidence="1">The sequence shown here is derived from an EMBL/GenBank/DDBJ whole genome shotgun (WGS) entry which is preliminary data.</text>
</comment>
<sequence>MAVTTIFCISPAGAAIFEVSLLGASPDQVRRLRGSESGLPRPFGAGCFSLVGPADWGCCPWLATVRPWDLFLPFGCAAGAAGGPLSSLELGGSDGSLSGGLLGGQVGPRPCGPLGRGHACLVVPADCDARRGSSTRAGPPLKCSLHLVGAAADAGPGPRLGELCWRPVGSAERLEAAGIDRCPRLEACCAILGSGVLPGHFCLGGPFTGRFGPGDLCQVHRVEVVGYSH</sequence>
<reference evidence="1" key="1">
    <citation type="journal article" date="2022" name="bioRxiv">
        <title>Sequencing and chromosome-scale assembly of the giantPleurodeles waltlgenome.</title>
        <authorList>
            <person name="Brown T."/>
            <person name="Elewa A."/>
            <person name="Iarovenko S."/>
            <person name="Subramanian E."/>
            <person name="Araus A.J."/>
            <person name="Petzold A."/>
            <person name="Susuki M."/>
            <person name="Suzuki K.-i.T."/>
            <person name="Hayashi T."/>
            <person name="Toyoda A."/>
            <person name="Oliveira C."/>
            <person name="Osipova E."/>
            <person name="Leigh N.D."/>
            <person name="Simon A."/>
            <person name="Yun M.H."/>
        </authorList>
    </citation>
    <scope>NUCLEOTIDE SEQUENCE</scope>
    <source>
        <strain evidence="1">20211129_DDA</strain>
        <tissue evidence="1">Liver</tissue>
    </source>
</reference>
<organism evidence="1 2">
    <name type="scientific">Pleurodeles waltl</name>
    <name type="common">Iberian ribbed newt</name>
    <dbReference type="NCBI Taxonomy" id="8319"/>
    <lineage>
        <taxon>Eukaryota</taxon>
        <taxon>Metazoa</taxon>
        <taxon>Chordata</taxon>
        <taxon>Craniata</taxon>
        <taxon>Vertebrata</taxon>
        <taxon>Euteleostomi</taxon>
        <taxon>Amphibia</taxon>
        <taxon>Batrachia</taxon>
        <taxon>Caudata</taxon>
        <taxon>Salamandroidea</taxon>
        <taxon>Salamandridae</taxon>
        <taxon>Pleurodelinae</taxon>
        <taxon>Pleurodeles</taxon>
    </lineage>
</organism>
<evidence type="ECO:0000313" key="2">
    <source>
        <dbReference type="Proteomes" id="UP001066276"/>
    </source>
</evidence>
<protein>
    <submittedName>
        <fullName evidence="1">Uncharacterized protein</fullName>
    </submittedName>
</protein>
<gene>
    <name evidence="1" type="ORF">NDU88_010779</name>
</gene>
<evidence type="ECO:0000313" key="1">
    <source>
        <dbReference type="EMBL" id="KAJ1132470.1"/>
    </source>
</evidence>
<proteinExistence type="predicted"/>
<dbReference type="Proteomes" id="UP001066276">
    <property type="component" value="Chromosome 7"/>
</dbReference>
<name>A0AAV7Q379_PLEWA</name>
<keyword evidence="2" id="KW-1185">Reference proteome</keyword>